<organism evidence="7 8">
    <name type="scientific">Escovopsis weberi</name>
    <dbReference type="NCBI Taxonomy" id="150374"/>
    <lineage>
        <taxon>Eukaryota</taxon>
        <taxon>Fungi</taxon>
        <taxon>Dikarya</taxon>
        <taxon>Ascomycota</taxon>
        <taxon>Pezizomycotina</taxon>
        <taxon>Sordariomycetes</taxon>
        <taxon>Hypocreomycetidae</taxon>
        <taxon>Hypocreales</taxon>
        <taxon>Hypocreaceae</taxon>
        <taxon>Escovopsis</taxon>
    </lineage>
</organism>
<dbReference type="SUPFAM" id="SSF81383">
    <property type="entry name" value="F-box domain"/>
    <property type="match status" value="1"/>
</dbReference>
<dbReference type="InterPro" id="IPR050505">
    <property type="entry name" value="WDR55/POC1"/>
</dbReference>
<feature type="compositionally biased region" description="Basic residues" evidence="5">
    <location>
        <begin position="34"/>
        <end position="47"/>
    </location>
</feature>
<evidence type="ECO:0000256" key="1">
    <source>
        <dbReference type="ARBA" id="ARBA00007968"/>
    </source>
</evidence>
<dbReference type="InterPro" id="IPR019775">
    <property type="entry name" value="WD40_repeat_CS"/>
</dbReference>
<dbReference type="SUPFAM" id="SSF50978">
    <property type="entry name" value="WD40 repeat-like"/>
    <property type="match status" value="1"/>
</dbReference>
<gene>
    <name evidence="7" type="ORF">ESCO_000114</name>
</gene>
<dbReference type="PANTHER" id="PTHR44019">
    <property type="entry name" value="WD REPEAT-CONTAINING PROTEIN 55"/>
    <property type="match status" value="1"/>
</dbReference>
<dbReference type="AlphaFoldDB" id="A0A0M8N2J0"/>
<dbReference type="Pfam" id="PF12937">
    <property type="entry name" value="F-box-like"/>
    <property type="match status" value="1"/>
</dbReference>
<dbReference type="Proteomes" id="UP000053831">
    <property type="component" value="Unassembled WGS sequence"/>
</dbReference>
<dbReference type="PANTHER" id="PTHR44019:SF8">
    <property type="entry name" value="POC1 CENTRIOLAR PROTEIN HOMOLOG"/>
    <property type="match status" value="1"/>
</dbReference>
<dbReference type="EMBL" id="LGSR01000020">
    <property type="protein sequence ID" value="KOS18471.1"/>
    <property type="molecule type" value="Genomic_DNA"/>
</dbReference>
<protein>
    <submittedName>
        <fullName evidence="7">Beta-TrCP</fullName>
    </submittedName>
</protein>
<evidence type="ECO:0000256" key="4">
    <source>
        <dbReference type="PROSITE-ProRule" id="PRU00221"/>
    </source>
</evidence>
<dbReference type="OrthoDB" id="19711at2759"/>
<dbReference type="PROSITE" id="PS50294">
    <property type="entry name" value="WD_REPEATS_REGION"/>
    <property type="match status" value="4"/>
</dbReference>
<evidence type="ECO:0000259" key="6">
    <source>
        <dbReference type="PROSITE" id="PS50181"/>
    </source>
</evidence>
<dbReference type="InterPro" id="IPR036047">
    <property type="entry name" value="F-box-like_dom_sf"/>
</dbReference>
<dbReference type="InterPro" id="IPR036322">
    <property type="entry name" value="WD40_repeat_dom_sf"/>
</dbReference>
<dbReference type="InterPro" id="IPR001680">
    <property type="entry name" value="WD40_rpt"/>
</dbReference>
<dbReference type="InterPro" id="IPR015943">
    <property type="entry name" value="WD40/YVTN_repeat-like_dom_sf"/>
</dbReference>
<dbReference type="STRING" id="150374.A0A0M8N2J0"/>
<feature type="repeat" description="WD" evidence="4">
    <location>
        <begin position="515"/>
        <end position="554"/>
    </location>
</feature>
<evidence type="ECO:0000256" key="5">
    <source>
        <dbReference type="SAM" id="MobiDB-lite"/>
    </source>
</evidence>
<feature type="repeat" description="WD" evidence="4">
    <location>
        <begin position="597"/>
        <end position="638"/>
    </location>
</feature>
<proteinExistence type="inferred from homology"/>
<dbReference type="SMART" id="SM00256">
    <property type="entry name" value="FBOX"/>
    <property type="match status" value="1"/>
</dbReference>
<dbReference type="Gene3D" id="1.20.1280.50">
    <property type="match status" value="1"/>
</dbReference>
<dbReference type="PROSITE" id="PS00678">
    <property type="entry name" value="WD_REPEATS_1"/>
    <property type="match status" value="4"/>
</dbReference>
<sequence length="695" mass="77295">MKKMVQMDESVPAQRCMSPEQVQPHGRPGSGRRSERHHHISPQHRMRSMSLSLSWRRPKSTTFVRVDALSLNRPLHDVAVDDSEDHSPDSSFRRSSGRERAHSAASAFKGVIRRASLSLKDLVHRRLSVATEATLYEERIAPLRPTTSQTASEQSREAFVSRLDFASLKGKAQSSVAVDDILPLTGGASGKASPASDDFNHRQPIPSGWVYADDDNDRESGIGIVVSDPFPETIAVGGEPVPQDASISRVDFITKLPVELAIHILANLDAPALVKASSVSKGWKHIVTNQHIWRESCLRETTATYATGGPIEPGSGLGVPRVLPSNDWKEIYRVKMELNQRWKEGLSRPVYLNGHTDSIYCLQFDEYKIVSGSRDKTIRIWDMQTLECTLVIGPPEVVYGQSMLEDADGKPTHYAAYPDNRRSALSTPNVVSFPEHHKASILCLQYDDEILVTGSSDFTCLVYDVKDGYRPIRRLRHHSAAVLDLTFDKKHIVTCSKDISICVWDRETGALLRQLRGHTGPVNAVQMRGNTIVSCSGDFRVKLWNIDTGKNIREFVGHTKGLACSQFSEDGRYVASAGNDKVIRIWDANTGECVREMKAHDNLVRSLHIDSVSGRLISGSYDTDIKVWDMETGHQLLDFPRWHASWVLSAKSDYRRIVSTGQDPKILIMDFGADVRGIEMLASGKPGAVRTGDFI</sequence>
<dbReference type="PROSITE" id="PS50181">
    <property type="entry name" value="FBOX"/>
    <property type="match status" value="1"/>
</dbReference>
<feature type="region of interest" description="Disordered" evidence="5">
    <location>
        <begin position="1"/>
        <end position="52"/>
    </location>
</feature>
<feature type="repeat" description="WD" evidence="4">
    <location>
        <begin position="352"/>
        <end position="391"/>
    </location>
</feature>
<name>A0A0M8N2J0_ESCWE</name>
<keyword evidence="8" id="KW-1185">Reference proteome</keyword>
<feature type="repeat" description="WD" evidence="4">
    <location>
        <begin position="555"/>
        <end position="596"/>
    </location>
</feature>
<feature type="compositionally biased region" description="Basic and acidic residues" evidence="5">
    <location>
        <begin position="79"/>
        <end position="102"/>
    </location>
</feature>
<keyword evidence="3" id="KW-0677">Repeat</keyword>
<dbReference type="PROSITE" id="PS50082">
    <property type="entry name" value="WD_REPEATS_2"/>
    <property type="match status" value="5"/>
</dbReference>
<evidence type="ECO:0000256" key="2">
    <source>
        <dbReference type="ARBA" id="ARBA00022574"/>
    </source>
</evidence>
<feature type="region of interest" description="Disordered" evidence="5">
    <location>
        <begin position="79"/>
        <end position="106"/>
    </location>
</feature>
<comment type="similarity">
    <text evidence="1">Belongs to the WD repeat MET30/SCONB/SCON-2 family.</text>
</comment>
<dbReference type="Pfam" id="PF00400">
    <property type="entry name" value="WD40"/>
    <property type="match status" value="6"/>
</dbReference>
<keyword evidence="2 4" id="KW-0853">WD repeat</keyword>
<feature type="domain" description="F-box" evidence="6">
    <location>
        <begin position="250"/>
        <end position="296"/>
    </location>
</feature>
<dbReference type="InterPro" id="IPR001810">
    <property type="entry name" value="F-box_dom"/>
</dbReference>
<evidence type="ECO:0000313" key="8">
    <source>
        <dbReference type="Proteomes" id="UP000053831"/>
    </source>
</evidence>
<feature type="repeat" description="WD" evidence="4">
    <location>
        <begin position="475"/>
        <end position="514"/>
    </location>
</feature>
<dbReference type="InterPro" id="IPR020472">
    <property type="entry name" value="WD40_PAC1"/>
</dbReference>
<dbReference type="SMART" id="SM00320">
    <property type="entry name" value="WD40"/>
    <property type="match status" value="6"/>
</dbReference>
<reference evidence="7 8" key="1">
    <citation type="submission" date="2015-07" db="EMBL/GenBank/DDBJ databases">
        <title>The genome of the fungus Escovopsis weberi, a specialized disease agent of ant agriculture.</title>
        <authorList>
            <person name="de Man T.J."/>
            <person name="Stajich J.E."/>
            <person name="Kubicek C.P."/>
            <person name="Chenthamara K."/>
            <person name="Atanasova L."/>
            <person name="Druzhinina I.S."/>
            <person name="Birnbaum S."/>
            <person name="Barribeau S.M."/>
            <person name="Teiling C."/>
            <person name="Suen G."/>
            <person name="Currie C."/>
            <person name="Gerardo N.M."/>
        </authorList>
    </citation>
    <scope>NUCLEOTIDE SEQUENCE [LARGE SCALE GENOMIC DNA]</scope>
</reference>
<accession>A0A0M8N2J0</accession>
<dbReference type="CDD" id="cd00200">
    <property type="entry name" value="WD40"/>
    <property type="match status" value="1"/>
</dbReference>
<comment type="caution">
    <text evidence="7">The sequence shown here is derived from an EMBL/GenBank/DDBJ whole genome shotgun (WGS) entry which is preliminary data.</text>
</comment>
<evidence type="ECO:0000313" key="7">
    <source>
        <dbReference type="EMBL" id="KOS18471.1"/>
    </source>
</evidence>
<dbReference type="PRINTS" id="PR00320">
    <property type="entry name" value="GPROTEINBRPT"/>
</dbReference>
<dbReference type="Gene3D" id="2.130.10.10">
    <property type="entry name" value="YVTN repeat-like/Quinoprotein amine dehydrogenase"/>
    <property type="match status" value="2"/>
</dbReference>
<evidence type="ECO:0000256" key="3">
    <source>
        <dbReference type="ARBA" id="ARBA00022737"/>
    </source>
</evidence>